<reference evidence="4 5" key="1">
    <citation type="journal article" date="2006" name="Int. J. Syst. Evol. Microbiol.">
        <title>Chryseobacterium piscium sp. nov., isolated from fish of the South Atlantic Ocean off South Africa.</title>
        <authorList>
            <person name="de Beer H."/>
            <person name="Hugo C.J."/>
            <person name="Jooste P.J."/>
            <person name="Vancanneyt M."/>
            <person name="Coenye T."/>
            <person name="Vandamme P."/>
        </authorList>
    </citation>
    <scope>NUCLEOTIDE SEQUENCE [LARGE SCALE GENOMIC DNA]</scope>
    <source>
        <strain evidence="4 5">CCUG 51923</strain>
    </source>
</reference>
<dbReference type="InterPro" id="IPR016181">
    <property type="entry name" value="Acyl_CoA_acyltransferase"/>
</dbReference>
<feature type="domain" description="N-acetyltransferase" evidence="3">
    <location>
        <begin position="4"/>
        <end position="173"/>
    </location>
</feature>
<gene>
    <name evidence="4" type="ORF">DRF62_17120</name>
</gene>
<evidence type="ECO:0000313" key="4">
    <source>
        <dbReference type="EMBL" id="REC51592.1"/>
    </source>
</evidence>
<dbReference type="SUPFAM" id="SSF55729">
    <property type="entry name" value="Acyl-CoA N-acyltransferases (Nat)"/>
    <property type="match status" value="1"/>
</dbReference>
<dbReference type="RefSeq" id="WP_115951390.1">
    <property type="nucleotide sequence ID" value="NZ_QNVS01000073.1"/>
</dbReference>
<dbReference type="AlphaFoldDB" id="A0A3D9BDY3"/>
<keyword evidence="5" id="KW-1185">Reference proteome</keyword>
<proteinExistence type="predicted"/>
<evidence type="ECO:0000256" key="1">
    <source>
        <dbReference type="ARBA" id="ARBA00022679"/>
    </source>
</evidence>
<dbReference type="CDD" id="cd04301">
    <property type="entry name" value="NAT_SF"/>
    <property type="match status" value="1"/>
</dbReference>
<organism evidence="4 5">
    <name type="scientific">Chryseobacterium piscium</name>
    <dbReference type="NCBI Taxonomy" id="333702"/>
    <lineage>
        <taxon>Bacteria</taxon>
        <taxon>Pseudomonadati</taxon>
        <taxon>Bacteroidota</taxon>
        <taxon>Flavobacteriia</taxon>
        <taxon>Flavobacteriales</taxon>
        <taxon>Weeksellaceae</taxon>
        <taxon>Chryseobacterium group</taxon>
        <taxon>Chryseobacterium</taxon>
    </lineage>
</organism>
<dbReference type="PANTHER" id="PTHR42919:SF8">
    <property type="entry name" value="N-ALPHA-ACETYLTRANSFERASE 50"/>
    <property type="match status" value="1"/>
</dbReference>
<dbReference type="PANTHER" id="PTHR42919">
    <property type="entry name" value="N-ALPHA-ACETYLTRANSFERASE"/>
    <property type="match status" value="1"/>
</dbReference>
<dbReference type="GO" id="GO:0016747">
    <property type="term" value="F:acyltransferase activity, transferring groups other than amino-acyl groups"/>
    <property type="evidence" value="ECO:0007669"/>
    <property type="project" value="InterPro"/>
</dbReference>
<dbReference type="EMBL" id="QNVS01000073">
    <property type="protein sequence ID" value="REC51592.1"/>
    <property type="molecule type" value="Genomic_DNA"/>
</dbReference>
<comment type="caution">
    <text evidence="4">The sequence shown here is derived from an EMBL/GenBank/DDBJ whole genome shotgun (WGS) entry which is preliminary data.</text>
</comment>
<dbReference type="Proteomes" id="UP000256512">
    <property type="component" value="Unassembled WGS sequence"/>
</dbReference>
<evidence type="ECO:0000256" key="2">
    <source>
        <dbReference type="ARBA" id="ARBA00023315"/>
    </source>
</evidence>
<dbReference type="PROSITE" id="PS51186">
    <property type="entry name" value="GNAT"/>
    <property type="match status" value="1"/>
</dbReference>
<sequence length="173" mass="20596">MENIVIEKIKIDDIEKLQRIAKKTFFETFSPYNSAENMEKYLNEKFSEEKLLSELKNKDSEFLFAIYLGDVVGYLKVNSRDAQTELQDKNSLEIERIYVSKDFHGKKVGQILYDKALEIAQNKNIKYVWLGVWEENHRAVQFYKKNGFVEFNKHIFKFGDEEQTDLMMKKELI</sequence>
<protein>
    <submittedName>
        <fullName evidence="4">GNAT family N-acetyltransferase</fullName>
    </submittedName>
</protein>
<dbReference type="Gene3D" id="3.40.630.30">
    <property type="match status" value="1"/>
</dbReference>
<evidence type="ECO:0000313" key="5">
    <source>
        <dbReference type="Proteomes" id="UP000256512"/>
    </source>
</evidence>
<dbReference type="InterPro" id="IPR000182">
    <property type="entry name" value="GNAT_dom"/>
</dbReference>
<evidence type="ECO:0000259" key="3">
    <source>
        <dbReference type="PROSITE" id="PS51186"/>
    </source>
</evidence>
<keyword evidence="2" id="KW-0012">Acyltransferase</keyword>
<dbReference type="InterPro" id="IPR051556">
    <property type="entry name" value="N-term/lysine_N-AcTrnsfr"/>
</dbReference>
<dbReference type="Pfam" id="PF00583">
    <property type="entry name" value="Acetyltransf_1"/>
    <property type="match status" value="1"/>
</dbReference>
<accession>A0A3D9BDY3</accession>
<keyword evidence="1 4" id="KW-0808">Transferase</keyword>
<name>A0A3D9BDY3_9FLAO</name>